<dbReference type="Pfam" id="PF02620">
    <property type="entry name" value="YceD"/>
    <property type="match status" value="1"/>
</dbReference>
<dbReference type="AlphaFoldDB" id="A0A366EV16"/>
<dbReference type="Proteomes" id="UP000253529">
    <property type="component" value="Unassembled WGS sequence"/>
</dbReference>
<name>A0A366EV16_9HYPH</name>
<protein>
    <submittedName>
        <fullName evidence="2">Uncharacterized protein DUF177 involved in 23S rRNA accumulation</fullName>
    </submittedName>
</protein>
<keyword evidence="3" id="KW-1185">Reference proteome</keyword>
<dbReference type="EMBL" id="QNRK01000032">
    <property type="protein sequence ID" value="RBP06243.1"/>
    <property type="molecule type" value="Genomic_DNA"/>
</dbReference>
<gene>
    <name evidence="2" type="ORF">DFR50_13221</name>
</gene>
<feature type="region of interest" description="Disordered" evidence="1">
    <location>
        <begin position="147"/>
        <end position="178"/>
    </location>
</feature>
<reference evidence="2 3" key="1">
    <citation type="submission" date="2018-06" db="EMBL/GenBank/DDBJ databases">
        <title>Genomic Encyclopedia of Type Strains, Phase IV (KMG-IV): sequencing the most valuable type-strain genomes for metagenomic binning, comparative biology and taxonomic classification.</title>
        <authorList>
            <person name="Goeker M."/>
        </authorList>
    </citation>
    <scope>NUCLEOTIDE SEQUENCE [LARGE SCALE GENOMIC DNA]</scope>
    <source>
        <strain evidence="2 3">DSM 24875</strain>
    </source>
</reference>
<feature type="compositionally biased region" description="Basic and acidic residues" evidence="1">
    <location>
        <begin position="94"/>
        <end position="105"/>
    </location>
</feature>
<evidence type="ECO:0000256" key="1">
    <source>
        <dbReference type="SAM" id="MobiDB-lite"/>
    </source>
</evidence>
<dbReference type="InterPro" id="IPR003772">
    <property type="entry name" value="YceD"/>
</dbReference>
<dbReference type="RefSeq" id="WP_113891665.1">
    <property type="nucleotide sequence ID" value="NZ_QNRK01000032.1"/>
</dbReference>
<organism evidence="2 3">
    <name type="scientific">Roseiarcus fermentans</name>
    <dbReference type="NCBI Taxonomy" id="1473586"/>
    <lineage>
        <taxon>Bacteria</taxon>
        <taxon>Pseudomonadati</taxon>
        <taxon>Pseudomonadota</taxon>
        <taxon>Alphaproteobacteria</taxon>
        <taxon>Hyphomicrobiales</taxon>
        <taxon>Roseiarcaceae</taxon>
        <taxon>Roseiarcus</taxon>
    </lineage>
</organism>
<evidence type="ECO:0000313" key="2">
    <source>
        <dbReference type="EMBL" id="RBP06243.1"/>
    </source>
</evidence>
<comment type="caution">
    <text evidence="2">The sequence shown here is derived from an EMBL/GenBank/DDBJ whole genome shotgun (WGS) entry which is preliminary data.</text>
</comment>
<proteinExistence type="predicted"/>
<evidence type="ECO:0000313" key="3">
    <source>
        <dbReference type="Proteomes" id="UP000253529"/>
    </source>
</evidence>
<sequence>MQEPLSRIVRVDKLPRDGETVTIEATPAEREALAGFLKLPSIERLTATLTVRKAARGGARVTGMVRGALTQTCIVSLDPFPATVEEAVDVRFAPPDDDRPRRPGEAPEVVSMIGEDEPDPIIDGKIDLGALAAEFFALGLDPYPRKPEVAFEPPAEPEPEAAATPFAVLRGGKPANDD</sequence>
<accession>A0A366EV16</accession>
<feature type="region of interest" description="Disordered" evidence="1">
    <location>
        <begin position="92"/>
        <end position="120"/>
    </location>
</feature>
<dbReference type="OrthoDB" id="8443793at2"/>